<dbReference type="EMBL" id="MOOB01000260">
    <property type="protein sequence ID" value="OQE62787.1"/>
    <property type="molecule type" value="Genomic_DNA"/>
</dbReference>
<feature type="region of interest" description="Disordered" evidence="1">
    <location>
        <begin position="1"/>
        <end position="29"/>
    </location>
</feature>
<evidence type="ECO:0000313" key="3">
    <source>
        <dbReference type="Proteomes" id="UP000191691"/>
    </source>
</evidence>
<evidence type="ECO:0000313" key="2">
    <source>
        <dbReference type="EMBL" id="OQE62787.1"/>
    </source>
</evidence>
<dbReference type="OMA" id="NERSTKH"/>
<protein>
    <submittedName>
        <fullName evidence="2">Uncharacterized protein</fullName>
    </submittedName>
</protein>
<evidence type="ECO:0000256" key="1">
    <source>
        <dbReference type="SAM" id="MobiDB-lite"/>
    </source>
</evidence>
<dbReference type="STRING" id="60175.A0A1V6WIP1"/>
<name>A0A1V6WIP1_PENNA</name>
<reference evidence="3" key="1">
    <citation type="journal article" date="2017" name="Nat. Microbiol.">
        <title>Global analysis of biosynthetic gene clusters reveals vast potential of secondary metabolite production in Penicillium species.</title>
        <authorList>
            <person name="Nielsen J.C."/>
            <person name="Grijseels S."/>
            <person name="Prigent S."/>
            <person name="Ji B."/>
            <person name="Dainat J."/>
            <person name="Nielsen K.F."/>
            <person name="Frisvad J.C."/>
            <person name="Workman M."/>
            <person name="Nielsen J."/>
        </authorList>
    </citation>
    <scope>NUCLEOTIDE SEQUENCE [LARGE SCALE GENOMIC DNA]</scope>
    <source>
        <strain evidence="3">IBT 13039</strain>
    </source>
</reference>
<organism evidence="2 3">
    <name type="scientific">Penicillium nalgiovense</name>
    <dbReference type="NCBI Taxonomy" id="60175"/>
    <lineage>
        <taxon>Eukaryota</taxon>
        <taxon>Fungi</taxon>
        <taxon>Dikarya</taxon>
        <taxon>Ascomycota</taxon>
        <taxon>Pezizomycotina</taxon>
        <taxon>Eurotiomycetes</taxon>
        <taxon>Eurotiomycetidae</taxon>
        <taxon>Eurotiales</taxon>
        <taxon>Aspergillaceae</taxon>
        <taxon>Penicillium</taxon>
    </lineage>
</organism>
<accession>A0A1V6WIP1</accession>
<dbReference type="Proteomes" id="UP000191691">
    <property type="component" value="Unassembled WGS sequence"/>
</dbReference>
<keyword evidence="3" id="KW-1185">Reference proteome</keyword>
<gene>
    <name evidence="2" type="ORF">PENNAL_c0260G00363</name>
</gene>
<sequence>MLTDRDAQLDAEDASRQPSVWREKDPAGKRHYKLRTHQLRSLVRYVEKGGILETHNDIPDNLRKQLYVEDNERSTKHKSHPNTPPGSMYPPINITVLPNQASLPVTTGENALIPCPSIASKAINSGLVEIPGLLDVAVEEYSKWQQSRVSRDILKDDIRKARDLALANGLDLQQIHCDQDPDFFIKQGISVGVARRGSSITKLPQIAADGGDGTRAAFCGISDLGRGQ</sequence>
<dbReference type="AlphaFoldDB" id="A0A1V6WIP1"/>
<comment type="caution">
    <text evidence="2">The sequence shown here is derived from an EMBL/GenBank/DDBJ whole genome shotgun (WGS) entry which is preliminary data.</text>
</comment>
<proteinExistence type="predicted"/>